<evidence type="ECO:0000313" key="3">
    <source>
        <dbReference type="EMBL" id="KAK4430472.1"/>
    </source>
</evidence>
<gene>
    <name evidence="3" type="ORF">Salat_1347900</name>
</gene>
<dbReference type="GO" id="GO:0016740">
    <property type="term" value="F:transferase activity"/>
    <property type="evidence" value="ECO:0007669"/>
    <property type="project" value="UniProtKB-KW"/>
</dbReference>
<name>A0AAE2CQ85_9LAMI</name>
<dbReference type="AlphaFoldDB" id="A0AAE2CQ85"/>
<evidence type="ECO:0000256" key="1">
    <source>
        <dbReference type="ARBA" id="ARBA00009861"/>
    </source>
</evidence>
<dbReference type="InterPro" id="IPR023213">
    <property type="entry name" value="CAT-like_dom_sf"/>
</dbReference>
<keyword evidence="2" id="KW-0808">Transferase</keyword>
<reference evidence="3" key="1">
    <citation type="submission" date="2020-06" db="EMBL/GenBank/DDBJ databases">
        <authorList>
            <person name="Li T."/>
            <person name="Hu X."/>
            <person name="Zhang T."/>
            <person name="Song X."/>
            <person name="Zhang H."/>
            <person name="Dai N."/>
            <person name="Sheng W."/>
            <person name="Hou X."/>
            <person name="Wei L."/>
        </authorList>
    </citation>
    <scope>NUCLEOTIDE SEQUENCE</scope>
    <source>
        <strain evidence="3">3651</strain>
        <tissue evidence="3">Leaf</tissue>
    </source>
</reference>
<proteinExistence type="inferred from homology"/>
<evidence type="ECO:0000313" key="4">
    <source>
        <dbReference type="Proteomes" id="UP001293254"/>
    </source>
</evidence>
<dbReference type="InterPro" id="IPR050898">
    <property type="entry name" value="Plant_acyltransferase"/>
</dbReference>
<dbReference type="EMBL" id="JACGWO010000004">
    <property type="protein sequence ID" value="KAK4430472.1"/>
    <property type="molecule type" value="Genomic_DNA"/>
</dbReference>
<accession>A0AAE2CQ85</accession>
<comment type="similarity">
    <text evidence="1">Belongs to the plant acyltransferase family.</text>
</comment>
<organism evidence="3 4">
    <name type="scientific">Sesamum alatum</name>
    <dbReference type="NCBI Taxonomy" id="300844"/>
    <lineage>
        <taxon>Eukaryota</taxon>
        <taxon>Viridiplantae</taxon>
        <taxon>Streptophyta</taxon>
        <taxon>Embryophyta</taxon>
        <taxon>Tracheophyta</taxon>
        <taxon>Spermatophyta</taxon>
        <taxon>Magnoliopsida</taxon>
        <taxon>eudicotyledons</taxon>
        <taxon>Gunneridae</taxon>
        <taxon>Pentapetalae</taxon>
        <taxon>asterids</taxon>
        <taxon>lamiids</taxon>
        <taxon>Lamiales</taxon>
        <taxon>Pedaliaceae</taxon>
        <taxon>Sesamum</taxon>
    </lineage>
</organism>
<dbReference type="Pfam" id="PF02458">
    <property type="entry name" value="Transferase"/>
    <property type="match status" value="1"/>
</dbReference>
<dbReference type="PANTHER" id="PTHR31147:SF66">
    <property type="entry name" value="OS05G0315700 PROTEIN"/>
    <property type="match status" value="1"/>
</dbReference>
<dbReference type="Gene3D" id="3.30.559.10">
    <property type="entry name" value="Chloramphenicol acetyltransferase-like domain"/>
    <property type="match status" value="1"/>
</dbReference>
<evidence type="ECO:0000256" key="2">
    <source>
        <dbReference type="ARBA" id="ARBA00022679"/>
    </source>
</evidence>
<keyword evidence="4" id="KW-1185">Reference proteome</keyword>
<sequence length="119" mass="13281">MASRNALTFKVTRQNPELIPPAKSTPHEFKPLSDIDDQEGLRFQLPTIQFFRKNPAMDGKDPAKVIRDAVAKALVFYYPFAGRLREMAGRKLVVECTGEGVLFIEADADVTLQQFGDAP</sequence>
<dbReference type="Proteomes" id="UP001293254">
    <property type="component" value="Unassembled WGS sequence"/>
</dbReference>
<reference evidence="3" key="2">
    <citation type="journal article" date="2024" name="Plant">
        <title>Genomic evolution and insights into agronomic trait innovations of Sesamum species.</title>
        <authorList>
            <person name="Miao H."/>
            <person name="Wang L."/>
            <person name="Qu L."/>
            <person name="Liu H."/>
            <person name="Sun Y."/>
            <person name="Le M."/>
            <person name="Wang Q."/>
            <person name="Wei S."/>
            <person name="Zheng Y."/>
            <person name="Lin W."/>
            <person name="Duan Y."/>
            <person name="Cao H."/>
            <person name="Xiong S."/>
            <person name="Wang X."/>
            <person name="Wei L."/>
            <person name="Li C."/>
            <person name="Ma Q."/>
            <person name="Ju M."/>
            <person name="Zhao R."/>
            <person name="Li G."/>
            <person name="Mu C."/>
            <person name="Tian Q."/>
            <person name="Mei H."/>
            <person name="Zhang T."/>
            <person name="Gao T."/>
            <person name="Zhang H."/>
        </authorList>
    </citation>
    <scope>NUCLEOTIDE SEQUENCE</scope>
    <source>
        <strain evidence="3">3651</strain>
    </source>
</reference>
<protein>
    <submittedName>
        <fullName evidence="3">Benzyl alcohol O-benzoyltransferase</fullName>
    </submittedName>
</protein>
<comment type="caution">
    <text evidence="3">The sequence shown here is derived from an EMBL/GenBank/DDBJ whole genome shotgun (WGS) entry which is preliminary data.</text>
</comment>
<dbReference type="PANTHER" id="PTHR31147">
    <property type="entry name" value="ACYL TRANSFERASE 4"/>
    <property type="match status" value="1"/>
</dbReference>